<organism evidence="2 3">
    <name type="scientific">Nocardiopsis terrae</name>
    <dbReference type="NCBI Taxonomy" id="372655"/>
    <lineage>
        <taxon>Bacteria</taxon>
        <taxon>Bacillati</taxon>
        <taxon>Actinomycetota</taxon>
        <taxon>Actinomycetes</taxon>
        <taxon>Streptosporangiales</taxon>
        <taxon>Nocardiopsidaceae</taxon>
        <taxon>Nocardiopsis</taxon>
    </lineage>
</organism>
<reference evidence="2 3" key="1">
    <citation type="submission" date="2020-10" db="EMBL/GenBank/DDBJ databases">
        <title>Sequencing the genomes of 1000 actinobacteria strains.</title>
        <authorList>
            <person name="Klenk H.-P."/>
        </authorList>
    </citation>
    <scope>NUCLEOTIDE SEQUENCE [LARGE SCALE GENOMIC DNA]</scope>
    <source>
        <strain evidence="2 3">DSM 45157</strain>
    </source>
</reference>
<comment type="caution">
    <text evidence="2">The sequence shown here is derived from an EMBL/GenBank/DDBJ whole genome shotgun (WGS) entry which is preliminary data.</text>
</comment>
<evidence type="ECO:0000256" key="1">
    <source>
        <dbReference type="SAM" id="Phobius"/>
    </source>
</evidence>
<dbReference type="RefSeq" id="WP_191275519.1">
    <property type="nucleotide sequence ID" value="NZ_BMXJ01000009.1"/>
</dbReference>
<accession>A0ABR9HAE4</accession>
<keyword evidence="1" id="KW-0472">Membrane</keyword>
<protein>
    <submittedName>
        <fullName evidence="2">Uncharacterized protein</fullName>
    </submittedName>
</protein>
<feature type="transmembrane region" description="Helical" evidence="1">
    <location>
        <begin position="85"/>
        <end position="104"/>
    </location>
</feature>
<evidence type="ECO:0000313" key="2">
    <source>
        <dbReference type="EMBL" id="MBE1456004.1"/>
    </source>
</evidence>
<gene>
    <name evidence="2" type="ORF">H4W79_000218</name>
</gene>
<feature type="transmembrane region" description="Helical" evidence="1">
    <location>
        <begin position="34"/>
        <end position="54"/>
    </location>
</feature>
<sequence length="106" mass="11042">MIIWNGWGILVVLITAVFTVPLGFLAAEVLGSDSAGLGAGAGLVLGAVGVYFAGRKLNAPRQGFHPATGQPVEYRNAHTFFFVPMQYWAFVLPIGGVAAAISALPL</sequence>
<keyword evidence="1" id="KW-1133">Transmembrane helix</keyword>
<keyword evidence="3" id="KW-1185">Reference proteome</keyword>
<dbReference type="Proteomes" id="UP000598217">
    <property type="component" value="Unassembled WGS sequence"/>
</dbReference>
<feature type="transmembrane region" description="Helical" evidence="1">
    <location>
        <begin position="6"/>
        <end position="27"/>
    </location>
</feature>
<name>A0ABR9HAE4_9ACTN</name>
<evidence type="ECO:0000313" key="3">
    <source>
        <dbReference type="Proteomes" id="UP000598217"/>
    </source>
</evidence>
<proteinExistence type="predicted"/>
<dbReference type="EMBL" id="JADBDY010000001">
    <property type="protein sequence ID" value="MBE1456004.1"/>
    <property type="molecule type" value="Genomic_DNA"/>
</dbReference>
<keyword evidence="1" id="KW-0812">Transmembrane</keyword>